<evidence type="ECO:0000256" key="11">
    <source>
        <dbReference type="SAM" id="SignalP"/>
    </source>
</evidence>
<reference evidence="13 14" key="1">
    <citation type="journal article" date="2009" name="Nature">
        <title>Evolution of pathogenicity and sexual reproduction in eight Candida genomes.</title>
        <authorList>
            <person name="Butler G."/>
            <person name="Rasmussen M.D."/>
            <person name="Lin M.F."/>
            <person name="Santos M.A."/>
            <person name="Sakthikumar S."/>
            <person name="Munro C.A."/>
            <person name="Rheinbay E."/>
            <person name="Grabherr M."/>
            <person name="Forche A."/>
            <person name="Reedy J.L."/>
            <person name="Agrafioti I."/>
            <person name="Arnaud M.B."/>
            <person name="Bates S."/>
            <person name="Brown A.J."/>
            <person name="Brunke S."/>
            <person name="Costanzo M.C."/>
            <person name="Fitzpatrick D.A."/>
            <person name="de Groot P.W."/>
            <person name="Harris D."/>
            <person name="Hoyer L.L."/>
            <person name="Hube B."/>
            <person name="Klis F.M."/>
            <person name="Kodira C."/>
            <person name="Lennard N."/>
            <person name="Logue M.E."/>
            <person name="Martin R."/>
            <person name="Neiman A.M."/>
            <person name="Nikolaou E."/>
            <person name="Quail M.A."/>
            <person name="Quinn J."/>
            <person name="Santos M.C."/>
            <person name="Schmitzberger F.F."/>
            <person name="Sherlock G."/>
            <person name="Shah P."/>
            <person name="Silverstein K.A."/>
            <person name="Skrzypek M.S."/>
            <person name="Soll D."/>
            <person name="Staggs R."/>
            <person name="Stansfield I."/>
            <person name="Stumpf M.P."/>
            <person name="Sudbery P.E."/>
            <person name="Srikantha T."/>
            <person name="Zeng Q."/>
            <person name="Berman J."/>
            <person name="Berriman M."/>
            <person name="Heitman J."/>
            <person name="Gow N.A."/>
            <person name="Lorenz M.C."/>
            <person name="Birren B.W."/>
            <person name="Kellis M."/>
            <person name="Cuomo C.A."/>
        </authorList>
    </citation>
    <scope>NUCLEOTIDE SEQUENCE [LARGE SCALE GENOMIC DNA]</scope>
    <source>
        <strain evidence="14">ATCC 11503 / BCRC 21390 / CBS 2605 / JCM 1781 / NBRC 1676 / NRRL YB-4239</strain>
    </source>
</reference>
<keyword evidence="9" id="KW-0325">Glycoprotein</keyword>
<dbReference type="GeneID" id="5232076"/>
<evidence type="ECO:0000256" key="4">
    <source>
        <dbReference type="ARBA" id="ARBA00022692"/>
    </source>
</evidence>
<dbReference type="STRING" id="379508.A5E2E3"/>
<accession>A5E2E3</accession>
<feature type="chain" id="PRO_5002681743" description="ER membrane protein complex subunit 1" evidence="11">
    <location>
        <begin position="19"/>
        <end position="918"/>
    </location>
</feature>
<dbReference type="HOGENOM" id="CLU_320547_0_0_1"/>
<evidence type="ECO:0000259" key="12">
    <source>
        <dbReference type="Pfam" id="PF07774"/>
    </source>
</evidence>
<dbReference type="eggNOG" id="KOG2103">
    <property type="taxonomic scope" value="Eukaryota"/>
</dbReference>
<evidence type="ECO:0000256" key="6">
    <source>
        <dbReference type="ARBA" id="ARBA00022824"/>
    </source>
</evidence>
<keyword evidence="6" id="KW-0256">Endoplasmic reticulum</keyword>
<dbReference type="GO" id="GO:0072546">
    <property type="term" value="C:EMC complex"/>
    <property type="evidence" value="ECO:0007669"/>
    <property type="project" value="InterPro"/>
</dbReference>
<dbReference type="InterPro" id="IPR026895">
    <property type="entry name" value="EMC1"/>
</dbReference>
<feature type="domain" description="ER membrane protein complex subunit 1 C-terminal" evidence="12">
    <location>
        <begin position="684"/>
        <end position="911"/>
    </location>
</feature>
<protein>
    <recommendedName>
        <fullName evidence="3">ER membrane protein complex subunit 1</fullName>
    </recommendedName>
</protein>
<keyword evidence="14" id="KW-1185">Reference proteome</keyword>
<evidence type="ECO:0000313" key="14">
    <source>
        <dbReference type="Proteomes" id="UP000001996"/>
    </source>
</evidence>
<evidence type="ECO:0000256" key="2">
    <source>
        <dbReference type="ARBA" id="ARBA00007904"/>
    </source>
</evidence>
<gene>
    <name evidence="13" type="ORF">LELG_03780</name>
</gene>
<evidence type="ECO:0000313" key="13">
    <source>
        <dbReference type="EMBL" id="EDK45601.1"/>
    </source>
</evidence>
<evidence type="ECO:0000256" key="8">
    <source>
        <dbReference type="ARBA" id="ARBA00023136"/>
    </source>
</evidence>
<dbReference type="KEGG" id="lel:PVL30_004606"/>
<evidence type="ECO:0000256" key="10">
    <source>
        <dbReference type="SAM" id="Phobius"/>
    </source>
</evidence>
<dbReference type="GO" id="GO:0034975">
    <property type="term" value="P:protein folding in endoplasmic reticulum"/>
    <property type="evidence" value="ECO:0007669"/>
    <property type="project" value="TreeGrafter"/>
</dbReference>
<proteinExistence type="inferred from homology"/>
<evidence type="ECO:0000256" key="9">
    <source>
        <dbReference type="ARBA" id="ARBA00023180"/>
    </source>
</evidence>
<dbReference type="OrthoDB" id="28092at2759"/>
<evidence type="ECO:0000256" key="3">
    <source>
        <dbReference type="ARBA" id="ARBA00020824"/>
    </source>
</evidence>
<sequence>MYIQLIGWLFLLLQIATAVFVENAFSVSEAVNYLYGTPLTDIHIIAGDLVVGKNSKGHLVGIDSFGSGEIKWKLQKQDLAGVSDLLYTQDQIYGWSQGQRDILVIDSDGGFFKHRTEYIVKKMFESKYGGVFILDNGQNLHYLDKGLKTHLVDSNVSDENIFIDCNGGTIQILIGGEQLISYLADGKVNFKSDCSLGLVKEFKDGLVITENDQVFKLDGRNKALRKIENNLFKNLLVVNHAYMVSDDKEEINLISIEKEHTKLIHRLPKPKSKSKSESFSSSSLRLKTSLQFTPLNSFLIFTDERSRKVFDLTDFLHSGDIESIKKIQFKLSFDSQFEYLVKVKSESKGLAILGLDENLNGELFSLFDGRKLKDIAPRQTQYSSQYNDNYIIIDPPHSTKLKSDKEVIQKETDNALVFTHWLLRTIRHLSEIGRAIFNIRKHFISDDVETFAFNKLIIFYDANHGKLVALNSHDDGLAWETNIFNNTGSGSGENHEKFIKVTQLNSNGVVGPLIALFELHLLFIDPETGNITGKKPNNGAIDIKPIKQTFALEFSDNFVLAESVDEDVYFVKQKDNTMLSGHLIPKNELKSIQTWTYNLQEHIVAASTPLQESNSLSAVSSIGIPLHDKSVLYKYLNPNLLALLTFKETLKLYLIDGISGNLLYTHVHPVAELIDPLSVRLVADDNWLVYTFFTKLPRLEQRINVVDLFNGKSAPLTQSLANVTIDSIFTKSFIYPEKILQLSSTKTNWGITLKSIIAFTELGNLVELPKFVLNPRRPEHQMSASEYQDDFRLMPYDPIIPKNNFQTINHKFKLEYEDEDVEDVEEKDGYKEVKNKVGAILVQPTQYESTVVLCFMNSHNQFCSLVQPSASFDLLGKNFEKIKLVLTIIALLAVYIATKPYVSDKKLKSQWIDLKKKA</sequence>
<keyword evidence="8 10" id="KW-0472">Membrane</keyword>
<feature type="signal peptide" evidence="11">
    <location>
        <begin position="1"/>
        <end position="18"/>
    </location>
</feature>
<feature type="transmembrane region" description="Helical" evidence="10">
    <location>
        <begin position="884"/>
        <end position="902"/>
    </location>
</feature>
<dbReference type="AlphaFoldDB" id="A5E2E3"/>
<dbReference type="PANTHER" id="PTHR21573">
    <property type="entry name" value="ER MEMBRANE PROTEIN COMPLEX SUBUNIT 1"/>
    <property type="match status" value="1"/>
</dbReference>
<evidence type="ECO:0000256" key="7">
    <source>
        <dbReference type="ARBA" id="ARBA00022989"/>
    </source>
</evidence>
<dbReference type="EMBL" id="CH981528">
    <property type="protein sequence ID" value="EDK45601.1"/>
    <property type="molecule type" value="Genomic_DNA"/>
</dbReference>
<keyword evidence="5 11" id="KW-0732">Signal</keyword>
<dbReference type="InterPro" id="IPR011678">
    <property type="entry name" value="EMC1_C"/>
</dbReference>
<dbReference type="Proteomes" id="UP000001996">
    <property type="component" value="Unassembled WGS sequence"/>
</dbReference>
<keyword evidence="7 10" id="KW-1133">Transmembrane helix</keyword>
<keyword evidence="4 10" id="KW-0812">Transmembrane</keyword>
<dbReference type="Pfam" id="PF07774">
    <property type="entry name" value="EMC1_C"/>
    <property type="match status" value="1"/>
</dbReference>
<evidence type="ECO:0000256" key="5">
    <source>
        <dbReference type="ARBA" id="ARBA00022729"/>
    </source>
</evidence>
<dbReference type="VEuPathDB" id="FungiDB:LELG_03780"/>
<comment type="similarity">
    <text evidence="2">Belongs to the EMC1 family.</text>
</comment>
<evidence type="ECO:0000256" key="1">
    <source>
        <dbReference type="ARBA" id="ARBA00004115"/>
    </source>
</evidence>
<dbReference type="OMA" id="FQVLNHK"/>
<dbReference type="PANTHER" id="PTHR21573:SF0">
    <property type="entry name" value="ER MEMBRANE PROTEIN COMPLEX SUBUNIT 1"/>
    <property type="match status" value="1"/>
</dbReference>
<comment type="subcellular location">
    <subcellularLocation>
        <location evidence="1">Endoplasmic reticulum membrane</location>
        <topology evidence="1">Single-pass type I membrane protein</topology>
    </subcellularLocation>
</comment>
<dbReference type="InParanoid" id="A5E2E3"/>
<name>A5E2E3_LODEL</name>
<organism evidence="13 14">
    <name type="scientific">Lodderomyces elongisporus (strain ATCC 11503 / CBS 2605 / JCM 1781 / NBRC 1676 / NRRL YB-4239)</name>
    <name type="common">Yeast</name>
    <name type="synonym">Saccharomyces elongisporus</name>
    <dbReference type="NCBI Taxonomy" id="379508"/>
    <lineage>
        <taxon>Eukaryota</taxon>
        <taxon>Fungi</taxon>
        <taxon>Dikarya</taxon>
        <taxon>Ascomycota</taxon>
        <taxon>Saccharomycotina</taxon>
        <taxon>Pichiomycetes</taxon>
        <taxon>Debaryomycetaceae</taxon>
        <taxon>Candida/Lodderomyces clade</taxon>
        <taxon>Lodderomyces</taxon>
    </lineage>
</organism>